<reference evidence="2" key="1">
    <citation type="submission" date="2016-06" db="EMBL/GenBank/DDBJ databases">
        <title>Parallel loss of symbiosis genes in relatives of nitrogen-fixing non-legume Parasponia.</title>
        <authorList>
            <person name="Van Velzen R."/>
            <person name="Holmer R."/>
            <person name="Bu F."/>
            <person name="Rutten L."/>
            <person name="Van Zeijl A."/>
            <person name="Liu W."/>
            <person name="Santuari L."/>
            <person name="Cao Q."/>
            <person name="Sharma T."/>
            <person name="Shen D."/>
            <person name="Roswanjaya Y."/>
            <person name="Wardhani T."/>
            <person name="Kalhor M.S."/>
            <person name="Jansen J."/>
            <person name="Van den Hoogen J."/>
            <person name="Gungor B."/>
            <person name="Hartog M."/>
            <person name="Hontelez J."/>
            <person name="Verver J."/>
            <person name="Yang W.-C."/>
            <person name="Schijlen E."/>
            <person name="Repin R."/>
            <person name="Schilthuizen M."/>
            <person name="Schranz E."/>
            <person name="Heidstra R."/>
            <person name="Miyata K."/>
            <person name="Fedorova E."/>
            <person name="Kohlen W."/>
            <person name="Bisseling T."/>
            <person name="Smit S."/>
            <person name="Geurts R."/>
        </authorList>
    </citation>
    <scope>NUCLEOTIDE SEQUENCE [LARGE SCALE GENOMIC DNA]</scope>
    <source>
        <strain evidence="2">cv. WU1-14</strain>
    </source>
</reference>
<dbReference type="Proteomes" id="UP000237105">
    <property type="component" value="Unassembled WGS sequence"/>
</dbReference>
<accession>A0A2P5DKS8</accession>
<keyword evidence="2" id="KW-1185">Reference proteome</keyword>
<evidence type="ECO:0000313" key="2">
    <source>
        <dbReference type="Proteomes" id="UP000237105"/>
    </source>
</evidence>
<evidence type="ECO:0000313" key="1">
    <source>
        <dbReference type="EMBL" id="PON73893.1"/>
    </source>
</evidence>
<dbReference type="EMBL" id="JXTB01000031">
    <property type="protein sequence ID" value="PON73893.1"/>
    <property type="molecule type" value="Genomic_DNA"/>
</dbReference>
<feature type="non-terminal residue" evidence="1">
    <location>
        <position position="1"/>
    </location>
</feature>
<name>A0A2P5DKS8_PARAD</name>
<organism evidence="1 2">
    <name type="scientific">Parasponia andersonii</name>
    <name type="common">Sponia andersonii</name>
    <dbReference type="NCBI Taxonomy" id="3476"/>
    <lineage>
        <taxon>Eukaryota</taxon>
        <taxon>Viridiplantae</taxon>
        <taxon>Streptophyta</taxon>
        <taxon>Embryophyta</taxon>
        <taxon>Tracheophyta</taxon>
        <taxon>Spermatophyta</taxon>
        <taxon>Magnoliopsida</taxon>
        <taxon>eudicotyledons</taxon>
        <taxon>Gunneridae</taxon>
        <taxon>Pentapetalae</taxon>
        <taxon>rosids</taxon>
        <taxon>fabids</taxon>
        <taxon>Rosales</taxon>
        <taxon>Cannabaceae</taxon>
        <taxon>Parasponia</taxon>
    </lineage>
</organism>
<sequence length="91" mass="10502">NGEIELHLLEVSKTEIGRRFGGRKTLSKAESLWGRYGFVRRRNEAEPVALDSSSKALRYRLHIGQERWWCSGRSDIFSLFLSSSSPYLLEI</sequence>
<protein>
    <submittedName>
        <fullName evidence="1">Uncharacterized protein</fullName>
    </submittedName>
</protein>
<proteinExistence type="predicted"/>
<gene>
    <name evidence="1" type="ORF">PanWU01x14_054430</name>
</gene>
<dbReference type="AlphaFoldDB" id="A0A2P5DKS8"/>
<comment type="caution">
    <text evidence="1">The sequence shown here is derived from an EMBL/GenBank/DDBJ whole genome shotgun (WGS) entry which is preliminary data.</text>
</comment>